<name>A0A246B7D7_9FLAO</name>
<dbReference type="AlphaFoldDB" id="A0A246B7D7"/>
<dbReference type="Proteomes" id="UP000197587">
    <property type="component" value="Unassembled WGS sequence"/>
</dbReference>
<sequence length="38" mass="4047">MDNTVSVIDVASQKVIHTIPVGKGPNGISYWFETGGMP</sequence>
<evidence type="ECO:0000313" key="2">
    <source>
        <dbReference type="Proteomes" id="UP000197587"/>
    </source>
</evidence>
<gene>
    <name evidence="1" type="ORF">AP75_12025</name>
</gene>
<dbReference type="Gene3D" id="2.130.10.10">
    <property type="entry name" value="YVTN repeat-like/Quinoprotein amine dehydrogenase"/>
    <property type="match status" value="1"/>
</dbReference>
<protein>
    <submittedName>
        <fullName evidence="1">Uncharacterized protein</fullName>
    </submittedName>
</protein>
<reference evidence="1 2" key="1">
    <citation type="submission" date="2017-05" db="EMBL/GenBank/DDBJ databases">
        <title>Genome of Chryseobacterium haifense.</title>
        <authorList>
            <person name="Newman J.D."/>
        </authorList>
    </citation>
    <scope>NUCLEOTIDE SEQUENCE [LARGE SCALE GENOMIC DNA]</scope>
    <source>
        <strain evidence="1 2">DSM 19056</strain>
    </source>
</reference>
<dbReference type="EMBL" id="JASZ02000032">
    <property type="protein sequence ID" value="OWK97299.1"/>
    <property type="molecule type" value="Genomic_DNA"/>
</dbReference>
<dbReference type="NCBIfam" id="TIGR02276">
    <property type="entry name" value="beta_rpt_yvtn"/>
    <property type="match status" value="1"/>
</dbReference>
<dbReference type="InterPro" id="IPR011964">
    <property type="entry name" value="YVTN_b-propeller_repeat"/>
</dbReference>
<comment type="caution">
    <text evidence="1">The sequence shown here is derived from an EMBL/GenBank/DDBJ whole genome shotgun (WGS) entry which is preliminary data.</text>
</comment>
<dbReference type="InterPro" id="IPR015943">
    <property type="entry name" value="WD40/YVTN_repeat-like_dom_sf"/>
</dbReference>
<proteinExistence type="predicted"/>
<evidence type="ECO:0000313" key="1">
    <source>
        <dbReference type="EMBL" id="OWK97299.1"/>
    </source>
</evidence>
<dbReference type="SUPFAM" id="SSF50974">
    <property type="entry name" value="Nitrous oxide reductase, N-terminal domain"/>
    <property type="match status" value="1"/>
</dbReference>
<dbReference type="InterPro" id="IPR011045">
    <property type="entry name" value="N2O_reductase_N"/>
</dbReference>
<keyword evidence="2" id="KW-1185">Reference proteome</keyword>
<accession>A0A246B7D7</accession>
<organism evidence="1 2">
    <name type="scientific">Kaistella haifensis DSM 19056</name>
    <dbReference type="NCBI Taxonomy" id="1450526"/>
    <lineage>
        <taxon>Bacteria</taxon>
        <taxon>Pseudomonadati</taxon>
        <taxon>Bacteroidota</taxon>
        <taxon>Flavobacteriia</taxon>
        <taxon>Flavobacteriales</taxon>
        <taxon>Weeksellaceae</taxon>
        <taxon>Chryseobacterium group</taxon>
        <taxon>Kaistella</taxon>
    </lineage>
</organism>